<dbReference type="Proteomes" id="UP000673691">
    <property type="component" value="Unassembled WGS sequence"/>
</dbReference>
<evidence type="ECO:0000313" key="2">
    <source>
        <dbReference type="Proteomes" id="UP000673691"/>
    </source>
</evidence>
<organism evidence="1 2">
    <name type="scientific">Olpidium bornovanus</name>
    <dbReference type="NCBI Taxonomy" id="278681"/>
    <lineage>
        <taxon>Eukaryota</taxon>
        <taxon>Fungi</taxon>
        <taxon>Fungi incertae sedis</taxon>
        <taxon>Olpidiomycota</taxon>
        <taxon>Olpidiomycotina</taxon>
        <taxon>Olpidiomycetes</taxon>
        <taxon>Olpidiales</taxon>
        <taxon>Olpidiaceae</taxon>
        <taxon>Olpidium</taxon>
    </lineage>
</organism>
<dbReference type="EMBL" id="JAEFCI010002029">
    <property type="protein sequence ID" value="KAG5462515.1"/>
    <property type="molecule type" value="Genomic_DNA"/>
</dbReference>
<name>A0A8H8DLB4_9FUNG</name>
<evidence type="ECO:0000313" key="1">
    <source>
        <dbReference type="EMBL" id="KAG5462515.1"/>
    </source>
</evidence>
<reference evidence="1 2" key="1">
    <citation type="journal article" name="Sci. Rep.">
        <title>Genome-scale phylogenetic analyses confirm Olpidium as the closest living zoosporic fungus to the non-flagellated, terrestrial fungi.</title>
        <authorList>
            <person name="Chang Y."/>
            <person name="Rochon D."/>
            <person name="Sekimoto S."/>
            <person name="Wang Y."/>
            <person name="Chovatia M."/>
            <person name="Sandor L."/>
            <person name="Salamov A."/>
            <person name="Grigoriev I.V."/>
            <person name="Stajich J.E."/>
            <person name="Spatafora J.W."/>
        </authorList>
    </citation>
    <scope>NUCLEOTIDE SEQUENCE [LARGE SCALE GENOMIC DNA]</scope>
    <source>
        <strain evidence="1">S191</strain>
    </source>
</reference>
<keyword evidence="2" id="KW-1185">Reference proteome</keyword>
<sequence>MRDVKRAPALRALQSKACPEKAQLTIARLRAARCAPPTTASTPTAAAREVSVAPFRTSEVSGQLDRALARCETRRFNTPPDTTKIATEISNLNKNLARVRIFSMSTF</sequence>
<protein>
    <submittedName>
        <fullName evidence="1">Uncharacterized protein</fullName>
    </submittedName>
</protein>
<dbReference type="AlphaFoldDB" id="A0A8H8DLB4"/>
<gene>
    <name evidence="1" type="ORF">BJ554DRAFT_4813</name>
</gene>
<feature type="non-terminal residue" evidence="1">
    <location>
        <position position="107"/>
    </location>
</feature>
<accession>A0A8H8DLB4</accession>
<comment type="caution">
    <text evidence="1">The sequence shown here is derived from an EMBL/GenBank/DDBJ whole genome shotgun (WGS) entry which is preliminary data.</text>
</comment>
<proteinExistence type="predicted"/>